<reference evidence="2" key="1">
    <citation type="submission" date="2013-04" db="EMBL/GenBank/DDBJ databases">
        <title>The genome sequencing project of 58 acetic acid bacteria.</title>
        <authorList>
            <person name="Okamoto-Kainuma A."/>
            <person name="Ishikawa M."/>
            <person name="Umino S."/>
            <person name="Koizumi Y."/>
            <person name="Shiwa Y."/>
            <person name="Yoshikawa H."/>
            <person name="Matsutani M."/>
            <person name="Matsushita K."/>
        </authorList>
    </citation>
    <scope>NUCLEOTIDE SEQUENCE</scope>
    <source>
        <strain evidence="2">DSM 14337</strain>
    </source>
</reference>
<dbReference type="Proteomes" id="UP001065047">
    <property type="component" value="Unassembled WGS sequence"/>
</dbReference>
<sequence length="75" mass="8029">MGISSLAERERDSHAMSNLPQKTAKKHVTTALYGVATHYSLLLELPHSLLNANSACLSTALTGGHWLTPQPEGTC</sequence>
<proteinExistence type="predicted"/>
<organism evidence="2 3">
    <name type="scientific">Acetobacter malorum DSM 14337</name>
    <dbReference type="NCBI Taxonomy" id="1307910"/>
    <lineage>
        <taxon>Bacteria</taxon>
        <taxon>Pseudomonadati</taxon>
        <taxon>Pseudomonadota</taxon>
        <taxon>Alphaproteobacteria</taxon>
        <taxon>Acetobacterales</taxon>
        <taxon>Acetobacteraceae</taxon>
        <taxon>Acetobacter</taxon>
    </lineage>
</organism>
<evidence type="ECO:0000313" key="3">
    <source>
        <dbReference type="Proteomes" id="UP001065047"/>
    </source>
</evidence>
<keyword evidence="3" id="KW-1185">Reference proteome</keyword>
<gene>
    <name evidence="2" type="ORF">AA14337_1463</name>
</gene>
<comment type="caution">
    <text evidence="2">The sequence shown here is derived from an EMBL/GenBank/DDBJ whole genome shotgun (WGS) entry which is preliminary data.</text>
</comment>
<accession>A0ABQ0PSD0</accession>
<protein>
    <submittedName>
        <fullName evidence="2">Uncharacterized protein</fullName>
    </submittedName>
</protein>
<name>A0ABQ0PSD0_9PROT</name>
<evidence type="ECO:0000256" key="1">
    <source>
        <dbReference type="SAM" id="MobiDB-lite"/>
    </source>
</evidence>
<evidence type="ECO:0000313" key="2">
    <source>
        <dbReference type="EMBL" id="GBQ79515.1"/>
    </source>
</evidence>
<feature type="region of interest" description="Disordered" evidence="1">
    <location>
        <begin position="1"/>
        <end position="22"/>
    </location>
</feature>
<dbReference type="EMBL" id="BAPF01000020">
    <property type="protein sequence ID" value="GBQ79515.1"/>
    <property type="molecule type" value="Genomic_DNA"/>
</dbReference>